<keyword evidence="2" id="KW-0328">Glycosyltransferase</keyword>
<keyword evidence="4" id="KW-0548">Nucleotidyltransferase</keyword>
<evidence type="ECO:0000313" key="9">
    <source>
        <dbReference type="EMBL" id="AXO16622.1"/>
    </source>
</evidence>
<dbReference type="EMBL" id="CP031555">
    <property type="protein sequence ID" value="AXO12822.1"/>
    <property type="molecule type" value="Genomic_DNA"/>
</dbReference>
<protein>
    <submittedName>
        <fullName evidence="9">DUF4433 domain-containing protein</fullName>
    </submittedName>
</protein>
<keyword evidence="3" id="KW-0808">Transferase</keyword>
<dbReference type="EMBL" id="CP031555">
    <property type="protein sequence ID" value="AXO16622.1"/>
    <property type="molecule type" value="Genomic_DNA"/>
</dbReference>
<dbReference type="Proteomes" id="UP000256971">
    <property type="component" value="Chromosome"/>
</dbReference>
<dbReference type="InterPro" id="IPR029494">
    <property type="entry name" value="DarT"/>
</dbReference>
<evidence type="ECO:0000259" key="7">
    <source>
        <dbReference type="PROSITE" id="PS52018"/>
    </source>
</evidence>
<sequence length="170" mass="19303">MLIKSSRYGGKMVYHFTDKANFESIGQKGLVSKARMRMEKWWPAKVGGNDISHKADTANGIDPYVSLCMTRDHPMRFLAQRDNRLTEPHYLAIDPDVLKLDGVLISLGIANANGAEKLPVKDAIPLLDLDVLYNFTDWKKPEVQDRKRVANKYEILVPDNVPVNLIKGYY</sequence>
<name>A0ABM6Y3U5_9PROT</name>
<evidence type="ECO:0000313" key="8">
    <source>
        <dbReference type="EMBL" id="AXO12822.1"/>
    </source>
</evidence>
<proteinExistence type="inferred from homology"/>
<comment type="similarity">
    <text evidence="6">Belongs to the DarT ADP-ribosyltransferase family.</text>
</comment>
<evidence type="ECO:0000256" key="6">
    <source>
        <dbReference type="PROSITE-ProRule" id="PRU01362"/>
    </source>
</evidence>
<keyword evidence="1 6" id="KW-1277">Toxin-antitoxin system</keyword>
<evidence type="ECO:0000256" key="1">
    <source>
        <dbReference type="ARBA" id="ARBA00022649"/>
    </source>
</evidence>
<keyword evidence="10" id="KW-1185">Reference proteome</keyword>
<evidence type="ECO:0000313" key="10">
    <source>
        <dbReference type="Proteomes" id="UP000256971"/>
    </source>
</evidence>
<feature type="domain" description="DarT" evidence="7">
    <location>
        <begin position="11"/>
        <end position="170"/>
    </location>
</feature>
<dbReference type="Pfam" id="PF14487">
    <property type="entry name" value="DarT"/>
    <property type="match status" value="1"/>
</dbReference>
<gene>
    <name evidence="8" type="ORF">DY252_00020</name>
    <name evidence="9" type="ORF">DY252_22155</name>
</gene>
<keyword evidence="5 6" id="KW-0238">DNA-binding</keyword>
<organism evidence="9 10">
    <name type="scientific">Thalassospira indica</name>
    <dbReference type="NCBI Taxonomy" id="1891279"/>
    <lineage>
        <taxon>Bacteria</taxon>
        <taxon>Pseudomonadati</taxon>
        <taxon>Pseudomonadota</taxon>
        <taxon>Alphaproteobacteria</taxon>
        <taxon>Rhodospirillales</taxon>
        <taxon>Thalassospiraceae</taxon>
        <taxon>Thalassospira</taxon>
    </lineage>
</organism>
<evidence type="ECO:0000256" key="2">
    <source>
        <dbReference type="ARBA" id="ARBA00022676"/>
    </source>
</evidence>
<reference evidence="9 10" key="1">
    <citation type="submission" date="2018-08" db="EMBL/GenBank/DDBJ databases">
        <title>Complete genome sequence of type strain Thalassospira indica MCCC 1A01103T, isolated from isolated from deep seawater of the Indian Ocean.</title>
        <authorList>
            <person name="Liu Y."/>
        </authorList>
    </citation>
    <scope>NUCLEOTIDE SEQUENCE [LARGE SCALE GENOMIC DNA]</scope>
    <source>
        <strain evidence="9 10">PB8BT</strain>
    </source>
</reference>
<evidence type="ECO:0000256" key="5">
    <source>
        <dbReference type="ARBA" id="ARBA00023125"/>
    </source>
</evidence>
<evidence type="ECO:0000256" key="4">
    <source>
        <dbReference type="ARBA" id="ARBA00022695"/>
    </source>
</evidence>
<accession>A0ABM6Y3U5</accession>
<dbReference type="PROSITE" id="PS52018">
    <property type="entry name" value="DART"/>
    <property type="match status" value="1"/>
</dbReference>
<comment type="caution">
    <text evidence="6">Lacks conserved residue(s) required for the propagation of feature annotation.</text>
</comment>
<evidence type="ECO:0000256" key="3">
    <source>
        <dbReference type="ARBA" id="ARBA00022679"/>
    </source>
</evidence>